<dbReference type="GO" id="GO:0006508">
    <property type="term" value="P:proteolysis"/>
    <property type="evidence" value="ECO:0007669"/>
    <property type="project" value="InterPro"/>
</dbReference>
<evidence type="ECO:0000256" key="1">
    <source>
        <dbReference type="ARBA" id="ARBA00023157"/>
    </source>
</evidence>
<evidence type="ECO:0000256" key="3">
    <source>
        <dbReference type="SAM" id="MobiDB-lite"/>
    </source>
</evidence>
<gene>
    <name evidence="5" type="ORF">g.11582</name>
</gene>
<dbReference type="AlphaFoldDB" id="A0A1B6LY59"/>
<dbReference type="InterPro" id="IPR001254">
    <property type="entry name" value="Trypsin_dom"/>
</dbReference>
<comment type="similarity">
    <text evidence="2">Belongs to the peptidase S1 family. CLIP subfamily.</text>
</comment>
<dbReference type="InterPro" id="IPR009003">
    <property type="entry name" value="Peptidase_S1_PA"/>
</dbReference>
<name>A0A1B6LY59_9HEMI</name>
<dbReference type="Pfam" id="PF00089">
    <property type="entry name" value="Trypsin"/>
    <property type="match status" value="1"/>
</dbReference>
<dbReference type="Gene3D" id="2.40.10.10">
    <property type="entry name" value="Trypsin-like serine proteases"/>
    <property type="match status" value="1"/>
</dbReference>
<sequence length="340" mass="37204">FGTMSRWETWRILTFQLGVLSYFTLVPSRSLTLSGGTTTNNSSQFPYQALVVYTNGETVYPQCSAVIVSRYQVLTSASCLKLFLNTVKDPSPLLVVAGTAQFLPSDSTFYYNVSTYYDINPEFNTTTYYHDLVVLEIEGQFPFSASLKAVTLLSHPPDFTGCFVTSWSNTNTYSNWLQYAVVSIYGNCTADTDQLFCAGNPPVSDFDDLGSPLVCHGVLTGLVSAKPTPGLFTNITTNYQWIIDNVNTSTTSSPYIKTSHALTSSMKPTTKSSTPKTKQSTTLEPVTTQTITVPTITHPKSTPSNTTQPVTSHPITTTIFTLKPITTPITTAPWNLSTTL</sequence>
<feature type="non-terminal residue" evidence="5">
    <location>
        <position position="340"/>
    </location>
</feature>
<dbReference type="PANTHER" id="PTHR24256">
    <property type="entry name" value="TRYPTASE-RELATED"/>
    <property type="match status" value="1"/>
</dbReference>
<dbReference type="SMART" id="SM00020">
    <property type="entry name" value="Tryp_SPc"/>
    <property type="match status" value="1"/>
</dbReference>
<protein>
    <recommendedName>
        <fullName evidence="4">Peptidase S1 domain-containing protein</fullName>
    </recommendedName>
</protein>
<feature type="domain" description="Peptidase S1" evidence="4">
    <location>
        <begin position="33"/>
        <end position="247"/>
    </location>
</feature>
<reference evidence="5" key="1">
    <citation type="submission" date="2015-11" db="EMBL/GenBank/DDBJ databases">
        <title>De novo transcriptome assembly of four potential Pierce s Disease insect vectors from Arizona vineyards.</title>
        <authorList>
            <person name="Tassone E.E."/>
        </authorList>
    </citation>
    <scope>NUCLEOTIDE SEQUENCE</scope>
</reference>
<evidence type="ECO:0000256" key="2">
    <source>
        <dbReference type="ARBA" id="ARBA00024195"/>
    </source>
</evidence>
<evidence type="ECO:0000259" key="4">
    <source>
        <dbReference type="PROSITE" id="PS50240"/>
    </source>
</evidence>
<dbReference type="InterPro" id="IPR043504">
    <property type="entry name" value="Peptidase_S1_PA_chymotrypsin"/>
</dbReference>
<accession>A0A1B6LY59</accession>
<feature type="region of interest" description="Disordered" evidence="3">
    <location>
        <begin position="264"/>
        <end position="285"/>
    </location>
</feature>
<keyword evidence="1" id="KW-1015">Disulfide bond</keyword>
<dbReference type="SUPFAM" id="SSF50494">
    <property type="entry name" value="Trypsin-like serine proteases"/>
    <property type="match status" value="1"/>
</dbReference>
<evidence type="ECO:0000313" key="5">
    <source>
        <dbReference type="EMBL" id="JAT28534.1"/>
    </source>
</evidence>
<organism evidence="5">
    <name type="scientific">Graphocephala atropunctata</name>
    <dbReference type="NCBI Taxonomy" id="36148"/>
    <lineage>
        <taxon>Eukaryota</taxon>
        <taxon>Metazoa</taxon>
        <taxon>Ecdysozoa</taxon>
        <taxon>Arthropoda</taxon>
        <taxon>Hexapoda</taxon>
        <taxon>Insecta</taxon>
        <taxon>Pterygota</taxon>
        <taxon>Neoptera</taxon>
        <taxon>Paraneoptera</taxon>
        <taxon>Hemiptera</taxon>
        <taxon>Auchenorrhyncha</taxon>
        <taxon>Membracoidea</taxon>
        <taxon>Cicadellidae</taxon>
        <taxon>Cicadellinae</taxon>
        <taxon>Cicadellini</taxon>
        <taxon>Graphocephala</taxon>
    </lineage>
</organism>
<dbReference type="EMBL" id="GEBQ01011443">
    <property type="protein sequence ID" value="JAT28534.1"/>
    <property type="molecule type" value="Transcribed_RNA"/>
</dbReference>
<dbReference type="PROSITE" id="PS50240">
    <property type="entry name" value="TRYPSIN_DOM"/>
    <property type="match status" value="1"/>
</dbReference>
<dbReference type="InterPro" id="IPR051487">
    <property type="entry name" value="Ser/Thr_Proteases_Immune/Dev"/>
</dbReference>
<feature type="non-terminal residue" evidence="5">
    <location>
        <position position="1"/>
    </location>
</feature>
<proteinExistence type="inferred from homology"/>
<dbReference type="GO" id="GO:0004252">
    <property type="term" value="F:serine-type endopeptidase activity"/>
    <property type="evidence" value="ECO:0007669"/>
    <property type="project" value="InterPro"/>
</dbReference>